<dbReference type="Pfam" id="PF06283">
    <property type="entry name" value="ThuA"/>
    <property type="match status" value="1"/>
</dbReference>
<accession>A0ABV6W3D8</accession>
<protein>
    <submittedName>
        <fullName evidence="2">ThuA domain-containing protein</fullName>
    </submittedName>
</protein>
<evidence type="ECO:0000259" key="1">
    <source>
        <dbReference type="Pfam" id="PF06283"/>
    </source>
</evidence>
<dbReference type="PANTHER" id="PTHR40469">
    <property type="entry name" value="SECRETED GLYCOSYL HYDROLASE"/>
    <property type="match status" value="1"/>
</dbReference>
<proteinExistence type="predicted"/>
<dbReference type="PANTHER" id="PTHR40469:SF2">
    <property type="entry name" value="GALACTOSE-BINDING DOMAIN-LIKE SUPERFAMILY PROTEIN"/>
    <property type="match status" value="1"/>
</dbReference>
<evidence type="ECO:0000313" key="3">
    <source>
        <dbReference type="Proteomes" id="UP001592531"/>
    </source>
</evidence>
<evidence type="ECO:0000313" key="2">
    <source>
        <dbReference type="EMBL" id="MFC1420366.1"/>
    </source>
</evidence>
<dbReference type="InterPro" id="IPR029010">
    <property type="entry name" value="ThuA-like"/>
</dbReference>
<dbReference type="Proteomes" id="UP001592531">
    <property type="component" value="Unassembled WGS sequence"/>
</dbReference>
<organism evidence="2 3">
    <name type="scientific">Streptacidiphilus cavernicola</name>
    <dbReference type="NCBI Taxonomy" id="3342716"/>
    <lineage>
        <taxon>Bacteria</taxon>
        <taxon>Bacillati</taxon>
        <taxon>Actinomycetota</taxon>
        <taxon>Actinomycetes</taxon>
        <taxon>Kitasatosporales</taxon>
        <taxon>Streptomycetaceae</taxon>
        <taxon>Streptacidiphilus</taxon>
    </lineage>
</organism>
<keyword evidence="3" id="KW-1185">Reference proteome</keyword>
<dbReference type="SUPFAM" id="SSF52317">
    <property type="entry name" value="Class I glutamine amidotransferase-like"/>
    <property type="match status" value="1"/>
</dbReference>
<dbReference type="RefSeq" id="WP_380541462.1">
    <property type="nucleotide sequence ID" value="NZ_JBHFAB010000025.1"/>
</dbReference>
<comment type="caution">
    <text evidence="2">The sequence shown here is derived from an EMBL/GenBank/DDBJ whole genome shotgun (WGS) entry which is preliminary data.</text>
</comment>
<reference evidence="2 3" key="1">
    <citation type="submission" date="2024-09" db="EMBL/GenBank/DDBJ databases">
        <authorList>
            <person name="Lee S.D."/>
        </authorList>
    </citation>
    <scope>NUCLEOTIDE SEQUENCE [LARGE SCALE GENOMIC DNA]</scope>
    <source>
        <strain evidence="2 3">N8-3</strain>
    </source>
</reference>
<feature type="domain" description="ThuA-like" evidence="1">
    <location>
        <begin position="6"/>
        <end position="219"/>
    </location>
</feature>
<dbReference type="Gene3D" id="3.40.50.880">
    <property type="match status" value="1"/>
</dbReference>
<sequence length="232" mass="25262">MPPLRRVLLFSRTAGFRHDSIPAGTEALRAVADAEGLELTATEDPAAFTGKSLADCRAVVFLSTTGTVLTKEARTALEAFHRSGGGFLGVHSAAGTEYDWPYYGSLLGARFRSHPEPQPAVVTVRDRSHPATAHLPEQWAWDDEWYDFRSNPREAGVRVLASVDESRYRGGLMGPDHPLVWCQEPPDAGRSFYTSLGHHAAAYADPAFRQHLAGALRWVCADAAAGARPTEH</sequence>
<dbReference type="EMBL" id="JBHFAB010000025">
    <property type="protein sequence ID" value="MFC1420366.1"/>
    <property type="molecule type" value="Genomic_DNA"/>
</dbReference>
<gene>
    <name evidence="2" type="ORF">ACEZDE_27520</name>
</gene>
<dbReference type="InterPro" id="IPR029062">
    <property type="entry name" value="Class_I_gatase-like"/>
</dbReference>
<name>A0ABV6W3D8_9ACTN</name>